<feature type="transmembrane region" description="Helical" evidence="13">
    <location>
        <begin position="118"/>
        <end position="142"/>
    </location>
</feature>
<feature type="transmembrane region" description="Helical" evidence="13">
    <location>
        <begin position="294"/>
        <end position="318"/>
    </location>
</feature>
<evidence type="ECO:0000256" key="3">
    <source>
        <dbReference type="ARBA" id="ARBA00007577"/>
    </source>
</evidence>
<keyword evidence="5 13" id="KW-0812">Transmembrane</keyword>
<dbReference type="InterPro" id="IPR003439">
    <property type="entry name" value="ABC_transporter-like_ATP-bd"/>
</dbReference>
<evidence type="ECO:0000256" key="1">
    <source>
        <dbReference type="ARBA" id="ARBA00004141"/>
    </source>
</evidence>
<dbReference type="GO" id="GO:0016887">
    <property type="term" value="F:ATP hydrolysis activity"/>
    <property type="evidence" value="ECO:0007669"/>
    <property type="project" value="InterPro"/>
</dbReference>
<feature type="transmembrane region" description="Helical" evidence="13">
    <location>
        <begin position="330"/>
        <end position="351"/>
    </location>
</feature>
<comment type="subcellular location">
    <subcellularLocation>
        <location evidence="2">Endomembrane system</location>
    </subcellularLocation>
    <subcellularLocation>
        <location evidence="1">Membrane</location>
        <topology evidence="1">Multi-pass membrane protein</topology>
    </subcellularLocation>
</comment>
<comment type="similarity">
    <text evidence="3">Belongs to the ABC transporter superfamily. ABCB family. Multidrug resistance exporter (TC 3.A.1.201) subfamily.</text>
</comment>
<evidence type="ECO:0000313" key="16">
    <source>
        <dbReference type="EMBL" id="KAF7555778.1"/>
    </source>
</evidence>
<dbReference type="InterPro" id="IPR036640">
    <property type="entry name" value="ABC1_TM_sf"/>
</dbReference>
<dbReference type="SUPFAM" id="SSF90123">
    <property type="entry name" value="ABC transporter transmembrane region"/>
    <property type="match status" value="2"/>
</dbReference>
<accession>A0A9P5LKX0</accession>
<gene>
    <name evidence="16" type="ORF">G7Z17_g1916</name>
</gene>
<dbReference type="Pfam" id="PF00005">
    <property type="entry name" value="ABC_tran"/>
    <property type="match status" value="2"/>
</dbReference>
<dbReference type="InterPro" id="IPR039421">
    <property type="entry name" value="Type_1_exporter"/>
</dbReference>
<keyword evidence="6" id="KW-0677">Repeat</keyword>
<dbReference type="PANTHER" id="PTHR43394">
    <property type="entry name" value="ATP-DEPENDENT PERMEASE MDL1, MITOCHONDRIAL"/>
    <property type="match status" value="1"/>
</dbReference>
<proteinExistence type="inferred from homology"/>
<feature type="transmembrane region" description="Helical" evidence="13">
    <location>
        <begin position="859"/>
        <end position="877"/>
    </location>
</feature>
<dbReference type="CDD" id="cd03249">
    <property type="entry name" value="ABC_MTABC3_MDL1_MDL2"/>
    <property type="match status" value="1"/>
</dbReference>
<dbReference type="GO" id="GO:0012505">
    <property type="term" value="C:endomembrane system"/>
    <property type="evidence" value="ECO:0007669"/>
    <property type="project" value="UniProtKB-SubCell"/>
</dbReference>
<keyword evidence="4" id="KW-0813">Transport</keyword>
<dbReference type="FunFam" id="3.40.50.300:FF:001530">
    <property type="entry name" value="ABC multidrug transporter (Eurofung)"/>
    <property type="match status" value="1"/>
</dbReference>
<dbReference type="PANTHER" id="PTHR43394:SF11">
    <property type="entry name" value="ATP-BINDING CASSETTE TRANSPORTER"/>
    <property type="match status" value="1"/>
</dbReference>
<evidence type="ECO:0000313" key="17">
    <source>
        <dbReference type="Proteomes" id="UP000722485"/>
    </source>
</evidence>
<dbReference type="PROSITE" id="PS50929">
    <property type="entry name" value="ABC_TM1F"/>
    <property type="match status" value="2"/>
</dbReference>
<dbReference type="Gene3D" id="1.20.1560.10">
    <property type="entry name" value="ABC transporter type 1, transmembrane domain"/>
    <property type="match status" value="1"/>
</dbReference>
<evidence type="ECO:0008006" key="18">
    <source>
        <dbReference type="Google" id="ProtNLM"/>
    </source>
</evidence>
<dbReference type="PROSITE" id="PS00211">
    <property type="entry name" value="ABC_TRANSPORTER_1"/>
    <property type="match status" value="2"/>
</dbReference>
<comment type="caution">
    <text evidence="16">The sequence shown here is derived from an EMBL/GenBank/DDBJ whole genome shotgun (WGS) entry which is preliminary data.</text>
</comment>
<dbReference type="OrthoDB" id="6500128at2759"/>
<feature type="region of interest" description="Disordered" evidence="12">
    <location>
        <begin position="1"/>
        <end position="42"/>
    </location>
</feature>
<keyword evidence="10 13" id="KW-0472">Membrane</keyword>
<dbReference type="Gene3D" id="3.40.50.300">
    <property type="entry name" value="P-loop containing nucleotide triphosphate hydrolases"/>
    <property type="match status" value="2"/>
</dbReference>
<dbReference type="Pfam" id="PF00664">
    <property type="entry name" value="ABC_membrane"/>
    <property type="match status" value="2"/>
</dbReference>
<dbReference type="GO" id="GO:0005743">
    <property type="term" value="C:mitochondrial inner membrane"/>
    <property type="evidence" value="ECO:0007669"/>
    <property type="project" value="TreeGrafter"/>
</dbReference>
<dbReference type="FunFam" id="3.40.50.300:FF:000967">
    <property type="entry name" value="ABC multidrug transporter mdr4"/>
    <property type="match status" value="1"/>
</dbReference>
<dbReference type="Proteomes" id="UP000722485">
    <property type="component" value="Unassembled WGS sequence"/>
</dbReference>
<feature type="domain" description="ABC transporter" evidence="14">
    <location>
        <begin position="394"/>
        <end position="639"/>
    </location>
</feature>
<keyword evidence="9 13" id="KW-1133">Transmembrane helix</keyword>
<evidence type="ECO:0000256" key="13">
    <source>
        <dbReference type="SAM" id="Phobius"/>
    </source>
</evidence>
<feature type="transmembrane region" description="Helical" evidence="13">
    <location>
        <begin position="216"/>
        <end position="236"/>
    </location>
</feature>
<dbReference type="CDD" id="cd18577">
    <property type="entry name" value="ABC_6TM_Pgp_ABCB1_D1_like"/>
    <property type="match status" value="1"/>
</dbReference>
<dbReference type="InterPro" id="IPR027417">
    <property type="entry name" value="P-loop_NTPase"/>
</dbReference>
<name>A0A9P5LKX0_9HYPO</name>
<evidence type="ECO:0000256" key="7">
    <source>
        <dbReference type="ARBA" id="ARBA00022741"/>
    </source>
</evidence>
<reference evidence="16" key="1">
    <citation type="submission" date="2020-03" db="EMBL/GenBank/DDBJ databases">
        <title>Draft Genome Sequence of Cylindrodendrum hubeiense.</title>
        <authorList>
            <person name="Buettner E."/>
            <person name="Kellner H."/>
        </authorList>
    </citation>
    <scope>NUCLEOTIDE SEQUENCE</scope>
    <source>
        <strain evidence="16">IHI 201604</strain>
    </source>
</reference>
<dbReference type="EMBL" id="JAANBB010000017">
    <property type="protein sequence ID" value="KAF7555778.1"/>
    <property type="molecule type" value="Genomic_DNA"/>
</dbReference>
<feature type="transmembrane region" description="Helical" evidence="13">
    <location>
        <begin position="972"/>
        <end position="993"/>
    </location>
</feature>
<dbReference type="InterPro" id="IPR003593">
    <property type="entry name" value="AAA+_ATPase"/>
</dbReference>
<feature type="transmembrane region" description="Helical" evidence="13">
    <location>
        <begin position="940"/>
        <end position="960"/>
    </location>
</feature>
<evidence type="ECO:0000256" key="12">
    <source>
        <dbReference type="SAM" id="MobiDB-lite"/>
    </source>
</evidence>
<dbReference type="InterPro" id="IPR011527">
    <property type="entry name" value="ABC1_TM_dom"/>
</dbReference>
<feature type="domain" description="ABC transmembrane type-1" evidence="15">
    <location>
        <begin position="717"/>
        <end position="1001"/>
    </location>
</feature>
<dbReference type="SUPFAM" id="SSF52540">
    <property type="entry name" value="P-loop containing nucleoside triphosphate hydrolases"/>
    <property type="match status" value="2"/>
</dbReference>
<feature type="transmembrane region" description="Helical" evidence="13">
    <location>
        <begin position="713"/>
        <end position="735"/>
    </location>
</feature>
<evidence type="ECO:0000256" key="2">
    <source>
        <dbReference type="ARBA" id="ARBA00004308"/>
    </source>
</evidence>
<keyword evidence="11" id="KW-0325">Glycoprotein</keyword>
<sequence>MATPVTEIEKQAVSATNDAADSQNDAGSTVAPPAEEEAEEDGEGGFSSFIRVFHYGRPIDYVLLTIGIAAAIGSGIALAMVNLVIGKFISLMSNYTNGNDSNETPDNYMEEVTKYALYYVYIGIARLVLTYVYSTLLTYVALNLTRNLRHQYLRSALGQEVSFFDQGEGGSISMQATSNGRLVQSGMSEKLGQIFQAIATFVGAFVIAFVSQWKLTLILICILPALLIIVFITGGIDAGIETKVLKIYAQAGAYAESVLGSVRTTHAFSLGPRMSDKYTKFLEDARILGYKKNLLYGIMFGGEYFVIFAGMGLAFWQGITMIARGEVEEIGTVFTVLFSVIIAASTLNSIVPHMVTFSRAATAAAELFVLIDRESEINPFDESGDKPTETAGEIELENITFSYPTRPDVRVLEDFTLRVPAGKVTALVGPSGSGKSTIVGLMERWYNPSSGSIKLDGKSIDELNLRWLRTNVRLVQQEPVLFNGTVFDNISNGLVGTKWESESPELKLERVQAAAKKAFADDFINGLPEGYNTRIGERGGLLSGGQKQRIAIARSIVSEPKILLLDEATSALDPHAEGIVQKALDEASKNRTTITIAHKLKTIQGADNIVVMKHGKIVEQGRHDELVAADGEYATLVNAQDLSTEKTETTNEESSEEEEVLSVKQTQSLVRQKTVDVENAQTFQNREDFNLAPRTGVIVTIWKLVKATPELNTCYGIVGLACLAGAGLYPGQTILIGKVLDVFGSDDMQKRGNFISLMFFVMACGLLVVYCVLGWTTNIIAQTFSKKIRSDIFSAFLRQDLRFFDRAENTVGALTSHIDSYAQAIFELMGFNISLIIFCVTNVFVCSILSIVVSWKLGLVGVFAGIPPLLGAGYLRIRIETKMDSDIDEKFSQSASVASETVTAIRTVSSLAIEEDVLRRYTHELDTAISQAKAPLFNMMIWFSFTQSVEYFILALGFWWGSKLVSNGEISFYQFIVSFMGVYFSGQAAGQLFSFAGSFTQANSAANYYFWICGLEPTIRETEENIKNVPKEGCNSYKFQDVEFSYPLAPDNRVLKGVSLNVEPGQFVAFVGASGCGKSTMIALLERFYDPSSGSIIIDGSDDLSNLNPRAYRSRVALVQQEPTLFPGSIRENISMGIDKDVVEKQDGPITVDDKMIEEACRAANAWDFVSSLPEGLATPCGTGGSQLSGGQRQRIAIARALIRNPSVILLDEATSALDTESERVVQSALMEASSTGKRITIAVAHRLSTVRTAHRIFVFYGGRIVEAGTHSELIAQGGMYNKMCEAQSLDASAE</sequence>
<evidence type="ECO:0000259" key="14">
    <source>
        <dbReference type="PROSITE" id="PS50893"/>
    </source>
</evidence>
<feature type="compositionally biased region" description="Polar residues" evidence="12">
    <location>
        <begin position="13"/>
        <end position="27"/>
    </location>
</feature>
<evidence type="ECO:0000256" key="8">
    <source>
        <dbReference type="ARBA" id="ARBA00022840"/>
    </source>
</evidence>
<dbReference type="PROSITE" id="PS50893">
    <property type="entry name" value="ABC_TRANSPORTER_2"/>
    <property type="match status" value="2"/>
</dbReference>
<keyword evidence="17" id="KW-1185">Reference proteome</keyword>
<protein>
    <recommendedName>
        <fullName evidence="18">Leptomycin B resistance protein pmd1</fullName>
    </recommendedName>
</protein>
<feature type="transmembrane region" description="Helical" evidence="13">
    <location>
        <begin position="61"/>
        <end position="85"/>
    </location>
</feature>
<dbReference type="SMART" id="SM00382">
    <property type="entry name" value="AAA"/>
    <property type="match status" value="2"/>
</dbReference>
<dbReference type="GO" id="GO:0005524">
    <property type="term" value="F:ATP binding"/>
    <property type="evidence" value="ECO:0007669"/>
    <property type="project" value="UniProtKB-KW"/>
</dbReference>
<feature type="domain" description="ABC transmembrane type-1" evidence="15">
    <location>
        <begin position="66"/>
        <end position="359"/>
    </location>
</feature>
<feature type="transmembrane region" description="Helical" evidence="13">
    <location>
        <begin position="833"/>
        <end position="853"/>
    </location>
</feature>
<keyword evidence="7" id="KW-0547">Nucleotide-binding</keyword>
<evidence type="ECO:0000259" key="15">
    <source>
        <dbReference type="PROSITE" id="PS50929"/>
    </source>
</evidence>
<evidence type="ECO:0000256" key="4">
    <source>
        <dbReference type="ARBA" id="ARBA00022448"/>
    </source>
</evidence>
<evidence type="ECO:0000256" key="5">
    <source>
        <dbReference type="ARBA" id="ARBA00022692"/>
    </source>
</evidence>
<feature type="domain" description="ABC transporter" evidence="14">
    <location>
        <begin position="1037"/>
        <end position="1287"/>
    </location>
</feature>
<feature type="transmembrane region" description="Helical" evidence="13">
    <location>
        <begin position="191"/>
        <end position="210"/>
    </location>
</feature>
<evidence type="ECO:0000256" key="9">
    <source>
        <dbReference type="ARBA" id="ARBA00022989"/>
    </source>
</evidence>
<keyword evidence="8" id="KW-0067">ATP-binding</keyword>
<dbReference type="InterPro" id="IPR017871">
    <property type="entry name" value="ABC_transporter-like_CS"/>
</dbReference>
<dbReference type="FunFam" id="1.20.1560.10:FF:000057">
    <property type="entry name" value="ABC multidrug transporter SitT"/>
    <property type="match status" value="2"/>
</dbReference>
<feature type="transmembrane region" description="Helical" evidence="13">
    <location>
        <begin position="755"/>
        <end position="781"/>
    </location>
</feature>
<evidence type="ECO:0000256" key="6">
    <source>
        <dbReference type="ARBA" id="ARBA00022737"/>
    </source>
</evidence>
<organism evidence="16 17">
    <name type="scientific">Cylindrodendrum hubeiense</name>
    <dbReference type="NCBI Taxonomy" id="595255"/>
    <lineage>
        <taxon>Eukaryota</taxon>
        <taxon>Fungi</taxon>
        <taxon>Dikarya</taxon>
        <taxon>Ascomycota</taxon>
        <taxon>Pezizomycotina</taxon>
        <taxon>Sordariomycetes</taxon>
        <taxon>Hypocreomycetidae</taxon>
        <taxon>Hypocreales</taxon>
        <taxon>Nectriaceae</taxon>
        <taxon>Cylindrodendrum</taxon>
    </lineage>
</organism>
<evidence type="ECO:0000256" key="10">
    <source>
        <dbReference type="ARBA" id="ARBA00023136"/>
    </source>
</evidence>
<evidence type="ECO:0000256" key="11">
    <source>
        <dbReference type="ARBA" id="ARBA00023180"/>
    </source>
</evidence>
<dbReference type="GO" id="GO:0090374">
    <property type="term" value="P:oligopeptide export from mitochondrion"/>
    <property type="evidence" value="ECO:0007669"/>
    <property type="project" value="TreeGrafter"/>
</dbReference>
<dbReference type="CDD" id="cd18578">
    <property type="entry name" value="ABC_6TM_Pgp_ABCB1_D2_like"/>
    <property type="match status" value="1"/>
</dbReference>
<dbReference type="GO" id="GO:0015421">
    <property type="term" value="F:ABC-type oligopeptide transporter activity"/>
    <property type="evidence" value="ECO:0007669"/>
    <property type="project" value="TreeGrafter"/>
</dbReference>